<evidence type="ECO:0000256" key="1">
    <source>
        <dbReference type="SAM" id="MobiDB-lite"/>
    </source>
</evidence>
<evidence type="ECO:0000313" key="2">
    <source>
        <dbReference type="EMBL" id="PYH40793.1"/>
    </source>
</evidence>
<evidence type="ECO:0000313" key="3">
    <source>
        <dbReference type="Proteomes" id="UP000248349"/>
    </source>
</evidence>
<reference evidence="2 3" key="1">
    <citation type="submission" date="2016-12" db="EMBL/GenBank/DDBJ databases">
        <title>The genomes of Aspergillus section Nigri reveals drivers in fungal speciation.</title>
        <authorList>
            <consortium name="DOE Joint Genome Institute"/>
            <person name="Vesth T.C."/>
            <person name="Nybo J."/>
            <person name="Theobald S."/>
            <person name="Brandl J."/>
            <person name="Frisvad J.C."/>
            <person name="Nielsen K.F."/>
            <person name="Lyhne E.K."/>
            <person name="Kogle M.E."/>
            <person name="Kuo A."/>
            <person name="Riley R."/>
            <person name="Clum A."/>
            <person name="Nolan M."/>
            <person name="Lipzen A."/>
            <person name="Salamov A."/>
            <person name="Henrissat B."/>
            <person name="Wiebenga A."/>
            <person name="De Vries R.P."/>
            <person name="Grigoriev I.V."/>
            <person name="Mortensen U.H."/>
            <person name="Andersen M.R."/>
            <person name="Baker S.E."/>
        </authorList>
    </citation>
    <scope>NUCLEOTIDE SEQUENCE [LARGE SCALE GENOMIC DNA]</scope>
    <source>
        <strain evidence="2 3">JOP 1030-1</strain>
    </source>
</reference>
<dbReference type="EMBL" id="KZ821276">
    <property type="protein sequence ID" value="PYH40793.1"/>
    <property type="molecule type" value="Genomic_DNA"/>
</dbReference>
<proteinExistence type="predicted"/>
<keyword evidence="3" id="KW-1185">Reference proteome</keyword>
<feature type="compositionally biased region" description="Basic and acidic residues" evidence="1">
    <location>
        <begin position="152"/>
        <end position="170"/>
    </location>
</feature>
<protein>
    <submittedName>
        <fullName evidence="2">Uncharacterized protein</fullName>
    </submittedName>
</protein>
<accession>A0A318Z7P4</accession>
<dbReference type="AlphaFoldDB" id="A0A318Z7P4"/>
<sequence length="371" mass="41408">MHTLHEKGLPCSSFSDSRNVYSSAGVSLLPMRSPSCKRRTSTVLRTAHVLRITPPSSIPHLTQLHPNHDQISTMVQTRSMSSRIRLAELGAQPEFQAEIQAGPQKKGQVAPQPETPPEEQVAPQPGASPDIKVESQPETPSVKYEPQSETPSRMKSEPQSETPPVKHEPQSETPPEAQPAPGRVVLGPIEIIPDMWSDEMDEATDMVSRAANLTPDDRVNALRMSSCWLTLLDDLFPGPNTANGYQVAANNSNRYHGAINLRLNVLSNWVQTDFLSVELGVFPSEADDLDRWMREADLHIEMNRCLRDLPAQEGPRTVFGVLGIGKWCRFYESVGVGVHEPIQIAGKRVFHMYRDARQIAYIFVKVIKEQW</sequence>
<dbReference type="RefSeq" id="XP_025426775.1">
    <property type="nucleotide sequence ID" value="XM_025578833.1"/>
</dbReference>
<feature type="region of interest" description="Disordered" evidence="1">
    <location>
        <begin position="101"/>
        <end position="184"/>
    </location>
</feature>
<dbReference type="OrthoDB" id="4451227at2759"/>
<name>A0A318Z7P4_9EURO</name>
<dbReference type="GeneID" id="37080062"/>
<dbReference type="Proteomes" id="UP000248349">
    <property type="component" value="Unassembled WGS sequence"/>
</dbReference>
<organism evidence="2 3">
    <name type="scientific">Aspergillus saccharolyticus JOP 1030-1</name>
    <dbReference type="NCBI Taxonomy" id="1450539"/>
    <lineage>
        <taxon>Eukaryota</taxon>
        <taxon>Fungi</taxon>
        <taxon>Dikarya</taxon>
        <taxon>Ascomycota</taxon>
        <taxon>Pezizomycotina</taxon>
        <taxon>Eurotiomycetes</taxon>
        <taxon>Eurotiomycetidae</taxon>
        <taxon>Eurotiales</taxon>
        <taxon>Aspergillaceae</taxon>
        <taxon>Aspergillus</taxon>
        <taxon>Aspergillus subgen. Circumdati</taxon>
    </lineage>
</organism>
<gene>
    <name evidence="2" type="ORF">BP01DRAFT_408855</name>
</gene>